<proteinExistence type="predicted"/>
<evidence type="ECO:0000256" key="1">
    <source>
        <dbReference type="SAM" id="MobiDB-lite"/>
    </source>
</evidence>
<dbReference type="VEuPathDB" id="PlasmoDB:PRCDC_0829600"/>
<dbReference type="EMBL" id="HG810769">
    <property type="protein sequence ID" value="CDO64064.1"/>
    <property type="molecule type" value="Genomic_DNA"/>
</dbReference>
<feature type="region of interest" description="Disordered" evidence="1">
    <location>
        <begin position="36"/>
        <end position="63"/>
    </location>
</feature>
<keyword evidence="2" id="KW-0732">Signal</keyword>
<dbReference type="Proteomes" id="UP000027581">
    <property type="component" value="Unassembled WGS sequence"/>
</dbReference>
<dbReference type="VEuPathDB" id="PlasmoDB:PRG01_0833200"/>
<reference evidence="3" key="2">
    <citation type="submission" date="2014-05" db="EMBL/GenBank/DDBJ databases">
        <title>The genome sequences of chimpanzee malaria parasites reveal the path to human adaptation.</title>
        <authorList>
            <person name="Otto T.D."/>
            <person name="Rayner J.C."/>
            <person name="Boehme U."/>
            <person name="Pain A."/>
            <person name="Spottiswoode N."/>
            <person name="Sanders M."/>
            <person name="Quail M."/>
            <person name="Ollomo B."/>
            <person name="Renaud F."/>
            <person name="Thomas A.W."/>
            <person name="Prugnolle F."/>
            <person name="Conway D.J."/>
            <person name="Newbold C."/>
            <person name="Berriman M."/>
        </authorList>
    </citation>
    <scope>NUCLEOTIDE SEQUENCE [LARGE SCALE GENOMIC DNA]</scope>
    <source>
        <strain evidence="3">CDC</strain>
    </source>
</reference>
<organism evidence="3 4">
    <name type="scientific">Plasmodium reichenowi</name>
    <dbReference type="NCBI Taxonomy" id="5854"/>
    <lineage>
        <taxon>Eukaryota</taxon>
        <taxon>Sar</taxon>
        <taxon>Alveolata</taxon>
        <taxon>Apicomplexa</taxon>
        <taxon>Aconoidasida</taxon>
        <taxon>Haemosporida</taxon>
        <taxon>Plasmodiidae</taxon>
        <taxon>Plasmodium</taxon>
        <taxon>Plasmodium (Laverania)</taxon>
    </lineage>
</organism>
<accession>A0A060RS13</accession>
<evidence type="ECO:0000256" key="2">
    <source>
        <dbReference type="SAM" id="SignalP"/>
    </source>
</evidence>
<feature type="chain" id="PRO_5001590145" evidence="2">
    <location>
        <begin position="26"/>
        <end position="392"/>
    </location>
</feature>
<reference evidence="3" key="1">
    <citation type="submission" date="2014-01" db="EMBL/GenBank/DDBJ databases">
        <authorList>
            <person name="Aslett M."/>
        </authorList>
    </citation>
    <scope>NUCLEOTIDE SEQUENCE</scope>
    <source>
        <strain evidence="3">CDC</strain>
    </source>
</reference>
<evidence type="ECO:0000313" key="4">
    <source>
        <dbReference type="Proteomes" id="UP000027581"/>
    </source>
</evidence>
<dbReference type="AlphaFoldDB" id="A0A060RS13"/>
<gene>
    <name evidence="3" type="primary">SIAP-2</name>
    <name evidence="3" type="ORF">PRCDC_0829600</name>
</gene>
<sequence length="392" mass="46077">MNIMYVIYYYFLILFFINSWHLCLCSENQKKTNATVHNSTRTNTLKKNNSSNNNNNTNDIFGLSPSEVPNLIDDEEENEIFEGVKNYSDLTRSTSISPPPPSSTMMDLDNIITEISKLKKKKLKKEMKNKLEQQTNHNNNSIHHNNENEINTFTQNIKTNSNELKNQDSSNSLISTNSNTTDELLLNSTNSEDDLDISLGQLQLYENSDEDTSDYEYVNEDYSMNHIFSNDTEESFTILEDVENISLSSINKYHYHYGPIGPYKKKHTNVFENFKMTRNYDEFLKLYNLKDSSDYQEDYELLPGEPFKLNSYYYRDVNYENVKKYIFKEIYDNIQNISTENKIIVSQKEELFFYFIKNLLKNNFICLSYEEEENLLSESKLLLEAIISKKIQ</sequence>
<feature type="compositionally biased region" description="Low complexity" evidence="1">
    <location>
        <begin position="38"/>
        <end position="58"/>
    </location>
</feature>
<feature type="signal peptide" evidence="2">
    <location>
        <begin position="1"/>
        <end position="25"/>
    </location>
</feature>
<evidence type="ECO:0000313" key="3">
    <source>
        <dbReference type="EMBL" id="CDO64064.1"/>
    </source>
</evidence>
<name>A0A060RS13_PLARE</name>
<protein>
    <submittedName>
        <fullName evidence="3">Sporozoite invasion-associated protein 2, putative</fullName>
    </submittedName>
</protein>
<keyword evidence="4" id="KW-1185">Reference proteome</keyword>